<keyword evidence="8 14" id="KW-0067">ATP-binding</keyword>
<name>A0ABV9GLW4_9BACL</name>
<dbReference type="Gene3D" id="3.40.50.720">
    <property type="entry name" value="NAD(P)-binding Rossmann-like Domain"/>
    <property type="match status" value="1"/>
</dbReference>
<keyword evidence="19" id="KW-1185">Reference proteome</keyword>
<dbReference type="InterPro" id="IPR013221">
    <property type="entry name" value="Mur_ligase_cen"/>
</dbReference>
<evidence type="ECO:0000259" key="16">
    <source>
        <dbReference type="Pfam" id="PF02875"/>
    </source>
</evidence>
<dbReference type="Proteomes" id="UP001596022">
    <property type="component" value="Unassembled WGS sequence"/>
</dbReference>
<keyword evidence="11 14" id="KW-0131">Cell cycle</keyword>
<evidence type="ECO:0000256" key="1">
    <source>
        <dbReference type="ARBA" id="ARBA00004496"/>
    </source>
</evidence>
<reference evidence="19" key="1">
    <citation type="journal article" date="2019" name="Int. J. Syst. Evol. Microbiol.">
        <title>The Global Catalogue of Microorganisms (GCM) 10K type strain sequencing project: providing services to taxonomists for standard genome sequencing and annotation.</title>
        <authorList>
            <consortium name="The Broad Institute Genomics Platform"/>
            <consortium name="The Broad Institute Genome Sequencing Center for Infectious Disease"/>
            <person name="Wu L."/>
            <person name="Ma J."/>
        </authorList>
    </citation>
    <scope>NUCLEOTIDE SEQUENCE [LARGE SCALE GENOMIC DNA]</scope>
    <source>
        <strain evidence="19">CGMCC 1.16306</strain>
    </source>
</reference>
<evidence type="ECO:0000256" key="4">
    <source>
        <dbReference type="ARBA" id="ARBA00022490"/>
    </source>
</evidence>
<dbReference type="Gene3D" id="3.40.1190.10">
    <property type="entry name" value="Mur-like, catalytic domain"/>
    <property type="match status" value="1"/>
</dbReference>
<feature type="domain" description="Mur ligase central" evidence="17">
    <location>
        <begin position="106"/>
        <end position="274"/>
    </location>
</feature>
<dbReference type="PANTHER" id="PTHR43445">
    <property type="entry name" value="UDP-N-ACETYLMURAMATE--L-ALANINE LIGASE-RELATED"/>
    <property type="match status" value="1"/>
</dbReference>
<feature type="domain" description="Mur ligase N-terminal catalytic" evidence="15">
    <location>
        <begin position="3"/>
        <end position="101"/>
    </location>
</feature>
<evidence type="ECO:0000256" key="12">
    <source>
        <dbReference type="ARBA" id="ARBA00023316"/>
    </source>
</evidence>
<accession>A0ABV9GLW4</accession>
<dbReference type="EC" id="6.3.2.8" evidence="3 14"/>
<evidence type="ECO:0000256" key="8">
    <source>
        <dbReference type="ARBA" id="ARBA00022840"/>
    </source>
</evidence>
<evidence type="ECO:0000256" key="6">
    <source>
        <dbReference type="ARBA" id="ARBA00022618"/>
    </source>
</evidence>
<keyword evidence="6 14" id="KW-0132">Cell division</keyword>
<dbReference type="SUPFAM" id="SSF51984">
    <property type="entry name" value="MurCD N-terminal domain"/>
    <property type="match status" value="1"/>
</dbReference>
<evidence type="ECO:0000256" key="3">
    <source>
        <dbReference type="ARBA" id="ARBA00012211"/>
    </source>
</evidence>
<comment type="subcellular location">
    <subcellularLocation>
        <location evidence="1 14">Cytoplasm</location>
    </subcellularLocation>
</comment>
<evidence type="ECO:0000256" key="14">
    <source>
        <dbReference type="HAMAP-Rule" id="MF_00046"/>
    </source>
</evidence>
<proteinExistence type="inferred from homology"/>
<organism evidence="18 19">
    <name type="scientific">Camelliibacillus cellulosilyticus</name>
    <dbReference type="NCBI Taxonomy" id="2174486"/>
    <lineage>
        <taxon>Bacteria</taxon>
        <taxon>Bacillati</taxon>
        <taxon>Bacillota</taxon>
        <taxon>Bacilli</taxon>
        <taxon>Bacillales</taxon>
        <taxon>Sporolactobacillaceae</taxon>
        <taxon>Camelliibacillus</taxon>
    </lineage>
</organism>
<dbReference type="SUPFAM" id="SSF53244">
    <property type="entry name" value="MurD-like peptide ligases, peptide-binding domain"/>
    <property type="match status" value="1"/>
</dbReference>
<gene>
    <name evidence="14 18" type="primary">murC</name>
    <name evidence="18" type="ORF">ACFO4N_06050</name>
</gene>
<dbReference type="InterPro" id="IPR036565">
    <property type="entry name" value="Mur-like_cat_sf"/>
</dbReference>
<evidence type="ECO:0000256" key="10">
    <source>
        <dbReference type="ARBA" id="ARBA00022984"/>
    </source>
</evidence>
<dbReference type="InterPro" id="IPR004101">
    <property type="entry name" value="Mur_ligase_C"/>
</dbReference>
<evidence type="ECO:0000259" key="17">
    <source>
        <dbReference type="Pfam" id="PF08245"/>
    </source>
</evidence>
<evidence type="ECO:0000256" key="11">
    <source>
        <dbReference type="ARBA" id="ARBA00023306"/>
    </source>
</evidence>
<evidence type="ECO:0000259" key="15">
    <source>
        <dbReference type="Pfam" id="PF01225"/>
    </source>
</evidence>
<dbReference type="Pfam" id="PF01225">
    <property type="entry name" value="Mur_ligase"/>
    <property type="match status" value="1"/>
</dbReference>
<evidence type="ECO:0000256" key="7">
    <source>
        <dbReference type="ARBA" id="ARBA00022741"/>
    </source>
</evidence>
<dbReference type="InterPro" id="IPR005758">
    <property type="entry name" value="UDP-N-AcMur_Ala_ligase_MurC"/>
</dbReference>
<dbReference type="RefSeq" id="WP_376845289.1">
    <property type="nucleotide sequence ID" value="NZ_JBHSFW010000001.1"/>
</dbReference>
<evidence type="ECO:0000256" key="2">
    <source>
        <dbReference type="ARBA" id="ARBA00004752"/>
    </source>
</evidence>
<evidence type="ECO:0000256" key="9">
    <source>
        <dbReference type="ARBA" id="ARBA00022960"/>
    </source>
</evidence>
<feature type="binding site" evidence="14">
    <location>
        <begin position="108"/>
        <end position="114"/>
    </location>
    <ligand>
        <name>ATP</name>
        <dbReference type="ChEBI" id="CHEBI:30616"/>
    </ligand>
</feature>
<comment type="pathway">
    <text evidence="2 14">Cell wall biogenesis; peptidoglycan biosynthesis.</text>
</comment>
<evidence type="ECO:0000256" key="13">
    <source>
        <dbReference type="ARBA" id="ARBA00047833"/>
    </source>
</evidence>
<feature type="domain" description="Mur ligase C-terminal" evidence="16">
    <location>
        <begin position="297"/>
        <end position="416"/>
    </location>
</feature>
<evidence type="ECO:0000256" key="5">
    <source>
        <dbReference type="ARBA" id="ARBA00022598"/>
    </source>
</evidence>
<keyword evidence="4 14" id="KW-0963">Cytoplasm</keyword>
<keyword evidence="7 14" id="KW-0547">Nucleotide-binding</keyword>
<keyword evidence="9 14" id="KW-0133">Cell shape</keyword>
<keyword evidence="5 14" id="KW-0436">Ligase</keyword>
<keyword evidence="10 14" id="KW-0573">Peptidoglycan synthesis</keyword>
<dbReference type="GO" id="GO:0008763">
    <property type="term" value="F:UDP-N-acetylmuramate-L-alanine ligase activity"/>
    <property type="evidence" value="ECO:0007669"/>
    <property type="project" value="UniProtKB-EC"/>
</dbReference>
<evidence type="ECO:0000313" key="18">
    <source>
        <dbReference type="EMBL" id="MFC4618291.1"/>
    </source>
</evidence>
<sequence>MTKYHFVGIKGTGMSSLAEILHDLKEDVQGSDIEKRIFTQAALEKRGIPIKPFSENNIKEGQTVIGGNAFPDSHPELVKARELGLDIYRYHEFLGLFAKRFTSVAITGTHGKTGTTGLLAHVFSAFQPTSYLIGDGTGIGIEDSRFFVFEACEYRRHFLSYEPDYCIITNIDFDHADYYKNLEDVADAFQALALQVKRGIIACGDDRELQKLKATVPIIYYGLGPDNDFQAKDLRRSNEGCVFDVYVRNDFYGTFTIPLYGEHNVLNALGVIAFCHYQNMPIELLREQLRSFDGVKRRFNEKRVGNQIIVDDYAHHPTEIKATIHSAKSKWSEKKVIAIFQPHTFTRTATFLEEFAASLLKADGVYLCDIFGSARESDGELTIHDLISKIPGSKLIDETSIGELAQYDDAVLLFMGAGDIQKYQVAYEKEINAMKTSDGD</sequence>
<dbReference type="PANTHER" id="PTHR43445:SF3">
    <property type="entry name" value="UDP-N-ACETYLMURAMATE--L-ALANINE LIGASE"/>
    <property type="match status" value="1"/>
</dbReference>
<comment type="function">
    <text evidence="14">Cell wall formation.</text>
</comment>
<dbReference type="Gene3D" id="3.90.190.20">
    <property type="entry name" value="Mur ligase, C-terminal domain"/>
    <property type="match status" value="1"/>
</dbReference>
<comment type="caution">
    <text evidence="18">The sequence shown here is derived from an EMBL/GenBank/DDBJ whole genome shotgun (WGS) entry which is preliminary data.</text>
</comment>
<comment type="catalytic activity">
    <reaction evidence="13 14">
        <text>UDP-N-acetyl-alpha-D-muramate + L-alanine + ATP = UDP-N-acetyl-alpha-D-muramoyl-L-alanine + ADP + phosphate + H(+)</text>
        <dbReference type="Rhea" id="RHEA:23372"/>
        <dbReference type="ChEBI" id="CHEBI:15378"/>
        <dbReference type="ChEBI" id="CHEBI:30616"/>
        <dbReference type="ChEBI" id="CHEBI:43474"/>
        <dbReference type="ChEBI" id="CHEBI:57972"/>
        <dbReference type="ChEBI" id="CHEBI:70757"/>
        <dbReference type="ChEBI" id="CHEBI:83898"/>
        <dbReference type="ChEBI" id="CHEBI:456216"/>
        <dbReference type="EC" id="6.3.2.8"/>
    </reaction>
</comment>
<dbReference type="InterPro" id="IPR036615">
    <property type="entry name" value="Mur_ligase_C_dom_sf"/>
</dbReference>
<dbReference type="InterPro" id="IPR050061">
    <property type="entry name" value="MurCDEF_pg_biosynth"/>
</dbReference>
<dbReference type="Pfam" id="PF08245">
    <property type="entry name" value="Mur_ligase_M"/>
    <property type="match status" value="1"/>
</dbReference>
<dbReference type="Pfam" id="PF02875">
    <property type="entry name" value="Mur_ligase_C"/>
    <property type="match status" value="1"/>
</dbReference>
<comment type="similarity">
    <text evidence="14">Belongs to the MurCDEF family.</text>
</comment>
<dbReference type="EMBL" id="JBHSFW010000001">
    <property type="protein sequence ID" value="MFC4618291.1"/>
    <property type="molecule type" value="Genomic_DNA"/>
</dbReference>
<protein>
    <recommendedName>
        <fullName evidence="3 14">UDP-N-acetylmuramate--L-alanine ligase</fullName>
        <ecNumber evidence="3 14">6.3.2.8</ecNumber>
    </recommendedName>
    <alternativeName>
        <fullName evidence="14">UDP-N-acetylmuramoyl-L-alanine synthetase</fullName>
    </alternativeName>
</protein>
<dbReference type="InterPro" id="IPR000713">
    <property type="entry name" value="Mur_ligase_N"/>
</dbReference>
<keyword evidence="12 14" id="KW-0961">Cell wall biogenesis/degradation</keyword>
<dbReference type="SUPFAM" id="SSF53623">
    <property type="entry name" value="MurD-like peptide ligases, catalytic domain"/>
    <property type="match status" value="1"/>
</dbReference>
<dbReference type="HAMAP" id="MF_00046">
    <property type="entry name" value="MurC"/>
    <property type="match status" value="1"/>
</dbReference>
<evidence type="ECO:0000313" key="19">
    <source>
        <dbReference type="Proteomes" id="UP001596022"/>
    </source>
</evidence>
<dbReference type="NCBIfam" id="TIGR01082">
    <property type="entry name" value="murC"/>
    <property type="match status" value="1"/>
</dbReference>